<dbReference type="Proteomes" id="UP000279173">
    <property type="component" value="Unassembled WGS sequence"/>
</dbReference>
<sequence length="119" mass="13344">MKARCPSCGHIPIRLPPTHKCPECGVFSHEWLIYDWESFASSRRGHLKCNVLIIVTVVINMIALVTLESGNFYLWALNLLAIPATISLSLCLYDLRGQAEYEGHDSSAVTPWFMCFSGL</sequence>
<name>A0A3M6CN27_9PSED</name>
<dbReference type="EMBL" id="RBUT01000130">
    <property type="protein sequence ID" value="RMV45198.1"/>
    <property type="molecule type" value="Genomic_DNA"/>
</dbReference>
<evidence type="ECO:0000256" key="1">
    <source>
        <dbReference type="SAM" id="Phobius"/>
    </source>
</evidence>
<evidence type="ECO:0000313" key="2">
    <source>
        <dbReference type="EMBL" id="RMV45198.1"/>
    </source>
</evidence>
<organism evidence="2 3">
    <name type="scientific">Pseudomonas syringae pv. helianthi</name>
    <dbReference type="NCBI Taxonomy" id="251654"/>
    <lineage>
        <taxon>Bacteria</taxon>
        <taxon>Pseudomonadati</taxon>
        <taxon>Pseudomonadota</taxon>
        <taxon>Gammaproteobacteria</taxon>
        <taxon>Pseudomonadales</taxon>
        <taxon>Pseudomonadaceae</taxon>
        <taxon>Pseudomonas</taxon>
    </lineage>
</organism>
<accession>A0A3M6CN27</accession>
<reference evidence="2 3" key="1">
    <citation type="submission" date="2018-08" db="EMBL/GenBank/DDBJ databases">
        <title>Recombination of ecologically and evolutionarily significant loci maintains genetic cohesion in the Pseudomonas syringae species complex.</title>
        <authorList>
            <person name="Dillon M."/>
            <person name="Thakur S."/>
            <person name="Almeida R.N.D."/>
            <person name="Weir B.S."/>
            <person name="Guttman D.S."/>
        </authorList>
    </citation>
    <scope>NUCLEOTIDE SEQUENCE [LARGE SCALE GENOMIC DNA]</scope>
    <source>
        <strain evidence="2 3">ICMP 3263</strain>
    </source>
</reference>
<keyword evidence="1" id="KW-0472">Membrane</keyword>
<comment type="caution">
    <text evidence="2">The sequence shown here is derived from an EMBL/GenBank/DDBJ whole genome shotgun (WGS) entry which is preliminary data.</text>
</comment>
<protein>
    <recommendedName>
        <fullName evidence="4">DUF983 domain-containing protein</fullName>
    </recommendedName>
</protein>
<gene>
    <name evidence="2" type="ORF">ALP10_200063</name>
</gene>
<feature type="transmembrane region" description="Helical" evidence="1">
    <location>
        <begin position="49"/>
        <end position="67"/>
    </location>
</feature>
<keyword evidence="1" id="KW-1133">Transmembrane helix</keyword>
<feature type="transmembrane region" description="Helical" evidence="1">
    <location>
        <begin position="73"/>
        <end position="93"/>
    </location>
</feature>
<evidence type="ECO:0008006" key="4">
    <source>
        <dbReference type="Google" id="ProtNLM"/>
    </source>
</evidence>
<evidence type="ECO:0000313" key="3">
    <source>
        <dbReference type="Proteomes" id="UP000279173"/>
    </source>
</evidence>
<proteinExistence type="predicted"/>
<dbReference type="AlphaFoldDB" id="A0A3M6CN27"/>
<keyword evidence="1" id="KW-0812">Transmembrane</keyword>